<proteinExistence type="predicted"/>
<dbReference type="AlphaFoldDB" id="A0A2R5GFV2"/>
<evidence type="ECO:0000313" key="3">
    <source>
        <dbReference type="Proteomes" id="UP000241890"/>
    </source>
</evidence>
<feature type="compositionally biased region" description="Polar residues" evidence="1">
    <location>
        <begin position="46"/>
        <end position="58"/>
    </location>
</feature>
<reference evidence="2 3" key="1">
    <citation type="submission" date="2017-12" db="EMBL/GenBank/DDBJ databases">
        <title>Sequencing, de novo assembly and annotation of complete genome of a new Thraustochytrid species, strain FCC1311.</title>
        <authorList>
            <person name="Sedici K."/>
            <person name="Godart F."/>
            <person name="Aiese Cigliano R."/>
            <person name="Sanseverino W."/>
            <person name="Barakat M."/>
            <person name="Ortet P."/>
            <person name="Marechal E."/>
            <person name="Cagnac O."/>
            <person name="Amato A."/>
        </authorList>
    </citation>
    <scope>NUCLEOTIDE SEQUENCE [LARGE SCALE GENOMIC DNA]</scope>
</reference>
<accession>A0A2R5GFV2</accession>
<feature type="compositionally biased region" description="Polar residues" evidence="1">
    <location>
        <begin position="120"/>
        <end position="129"/>
    </location>
</feature>
<comment type="caution">
    <text evidence="2">The sequence shown here is derived from an EMBL/GenBank/DDBJ whole genome shotgun (WGS) entry which is preliminary data.</text>
</comment>
<feature type="compositionally biased region" description="Low complexity" evidence="1">
    <location>
        <begin position="27"/>
        <end position="45"/>
    </location>
</feature>
<dbReference type="InParanoid" id="A0A2R5GFV2"/>
<evidence type="ECO:0000313" key="2">
    <source>
        <dbReference type="EMBL" id="GBG27121.1"/>
    </source>
</evidence>
<feature type="compositionally biased region" description="Polar residues" evidence="1">
    <location>
        <begin position="238"/>
        <end position="249"/>
    </location>
</feature>
<feature type="region of interest" description="Disordered" evidence="1">
    <location>
        <begin position="22"/>
        <end position="186"/>
    </location>
</feature>
<feature type="compositionally biased region" description="Low complexity" evidence="1">
    <location>
        <begin position="104"/>
        <end position="116"/>
    </location>
</feature>
<sequence length="249" mass="26819">MSSLVAEFKRMDDSLLSFSSDLREGLESPSSSEASSEVSSHASASPNAQSGGTMNNESGHLPSSLAEQDKIAADNKSVVGHVTREDSEVIALQDIESDAELTLDSDSSSDASSGAARILSSEQSRNLSLASPLDETKGDEKGMCSGDDNFVTGVESAKRDLLVNNNDSGPTHLEEEEKDFGQPVAPIDDTVDFTFQQQAEEKEEEEEESEYHDARETLLQKQSSLETYGEAEVHRSSSDANITMSLNMK</sequence>
<protein>
    <submittedName>
        <fullName evidence="2">Uncharacterized protein</fullName>
    </submittedName>
</protein>
<evidence type="ECO:0000256" key="1">
    <source>
        <dbReference type="SAM" id="MobiDB-lite"/>
    </source>
</evidence>
<name>A0A2R5GFV2_9STRA</name>
<feature type="region of interest" description="Disordered" evidence="1">
    <location>
        <begin position="220"/>
        <end position="249"/>
    </location>
</feature>
<dbReference type="Proteomes" id="UP000241890">
    <property type="component" value="Unassembled WGS sequence"/>
</dbReference>
<gene>
    <name evidence="2" type="ORF">FCC1311_033442</name>
</gene>
<organism evidence="2 3">
    <name type="scientific">Hondaea fermentalgiana</name>
    <dbReference type="NCBI Taxonomy" id="2315210"/>
    <lineage>
        <taxon>Eukaryota</taxon>
        <taxon>Sar</taxon>
        <taxon>Stramenopiles</taxon>
        <taxon>Bigyra</taxon>
        <taxon>Labyrinthulomycetes</taxon>
        <taxon>Thraustochytrida</taxon>
        <taxon>Thraustochytriidae</taxon>
        <taxon>Hondaea</taxon>
    </lineage>
</organism>
<dbReference type="EMBL" id="BEYU01000028">
    <property type="protein sequence ID" value="GBG27121.1"/>
    <property type="molecule type" value="Genomic_DNA"/>
</dbReference>
<keyword evidence="3" id="KW-1185">Reference proteome</keyword>